<keyword evidence="1" id="KW-0175">Coiled coil</keyword>
<name>A0ABM0MY94_SACKO</name>
<evidence type="ECO:0000313" key="4">
    <source>
        <dbReference type="RefSeq" id="XP_006824985.1"/>
    </source>
</evidence>
<sequence>MDVHNMWFFTLGRGWIWFATQEKRWYFMVWCPRKKLVIVSHPGKKSYHMSWCPWKRLDELQKQLNFYEKHNAVLTDQLSTLRKHSMQVDALNSKFDKALVQVEELRKENERLHTENAGLKADVEKLQTYEGRCEILSIELKDANQKNKELKFKASKLEKELATATSASQDSCLDKDKLKKRLLQLNLETEAQSKKGELQHQQLKDFQSQLMEKDAQLRVEQEERERLLVLVDTLNEELRRTRDLLDHRQQEQPPIIEKQSFKEYIRMKREMVSLREENNMLKGRKSKHHALPRLKIESPETRFHSTNGSAESKDRTQVYTKAHAPVSYTFNPLSKK</sequence>
<protein>
    <submittedName>
        <fullName evidence="4">Reticulocyte-binding protein 2 homolog a-like</fullName>
    </submittedName>
</protein>
<reference evidence="4" key="1">
    <citation type="submission" date="2025-08" db="UniProtKB">
        <authorList>
            <consortium name="RefSeq"/>
        </authorList>
    </citation>
    <scope>IDENTIFICATION</scope>
    <source>
        <tissue evidence="4">Testes</tissue>
    </source>
</reference>
<keyword evidence="3" id="KW-1185">Reference proteome</keyword>
<evidence type="ECO:0000313" key="3">
    <source>
        <dbReference type="Proteomes" id="UP000694865"/>
    </source>
</evidence>
<organism evidence="3 4">
    <name type="scientific">Saccoglossus kowalevskii</name>
    <name type="common">Acorn worm</name>
    <dbReference type="NCBI Taxonomy" id="10224"/>
    <lineage>
        <taxon>Eukaryota</taxon>
        <taxon>Metazoa</taxon>
        <taxon>Hemichordata</taxon>
        <taxon>Enteropneusta</taxon>
        <taxon>Harrimaniidae</taxon>
        <taxon>Saccoglossus</taxon>
    </lineage>
</organism>
<evidence type="ECO:0000256" key="2">
    <source>
        <dbReference type="SAM" id="MobiDB-lite"/>
    </source>
</evidence>
<dbReference type="RefSeq" id="XP_006824985.1">
    <property type="nucleotide sequence ID" value="XM_006824922.1"/>
</dbReference>
<accession>A0ABM0MY94</accession>
<dbReference type="GeneID" id="102801185"/>
<feature type="coiled-coil region" evidence="1">
    <location>
        <begin position="57"/>
        <end position="284"/>
    </location>
</feature>
<gene>
    <name evidence="4" type="primary">LOC102801185</name>
</gene>
<feature type="region of interest" description="Disordered" evidence="2">
    <location>
        <begin position="296"/>
        <end position="318"/>
    </location>
</feature>
<dbReference type="Proteomes" id="UP000694865">
    <property type="component" value="Unplaced"/>
</dbReference>
<evidence type="ECO:0000256" key="1">
    <source>
        <dbReference type="SAM" id="Coils"/>
    </source>
</evidence>
<proteinExistence type="predicted"/>